<sequence>MKITRGIALAAVVAMSLTTLAACGSDTAQDEEMPDSLSFWYYEEDDAGQTQAWRRAAEAFEKETGVKINFERKSFTQIAQNGSQFLNSDEAPDLMESNRGNGSAGVLSTMGLLTDLGDYVDQYGWDKKVTGANAAVAKYDENGIMDGDTWYGMTSYAEFQRVYYNKDLFAKYGLEIPTTYDEFVDVCQKFVDAGVTPIAADAQEYGVMWLWWQLVSKEADAKFIDNWQLYKGDVDWNSKILTNSVNTINDWLGKGFISRNATGMKAEDTTQAFIKGEYPIYQTGTWNQGRFVKQITTFDWDAAVMPESNFAIGCAGNLLVIPERSHHKDLAAKFIDYVLSDDVQNYLGNAGGIPVAGDASKINDEKSKAMIEEYASYANDGKLSYYPDYAASNLTDAVPAEFQELVNGTKKPADVLKGIHEKYDVGVEDMGVKTN</sequence>
<gene>
    <name evidence="2" type="ORF">AH68_09605</name>
</gene>
<dbReference type="OrthoDB" id="358201at2"/>
<evidence type="ECO:0000256" key="1">
    <source>
        <dbReference type="SAM" id="SignalP"/>
    </source>
</evidence>
<proteinExistence type="predicted"/>
<dbReference type="KEGG" id="bka:AH68_09605"/>
<dbReference type="Gene3D" id="3.40.190.10">
    <property type="entry name" value="Periplasmic binding protein-like II"/>
    <property type="match status" value="1"/>
</dbReference>
<dbReference type="RefSeq" id="WP_039199427.1">
    <property type="nucleotide sequence ID" value="NZ_CP007456.1"/>
</dbReference>
<organism evidence="2 3">
    <name type="scientific">Bifidobacterium catenulatum PV20-2</name>
    <dbReference type="NCBI Taxonomy" id="1447716"/>
    <lineage>
        <taxon>Bacteria</taxon>
        <taxon>Bacillati</taxon>
        <taxon>Actinomycetota</taxon>
        <taxon>Actinomycetes</taxon>
        <taxon>Bifidobacteriales</taxon>
        <taxon>Bifidobacteriaceae</taxon>
        <taxon>Bifidobacterium</taxon>
    </lineage>
</organism>
<name>A0A0A7I595_9BIFI</name>
<dbReference type="STRING" id="1447716.AH68_09605"/>
<dbReference type="AlphaFoldDB" id="A0A0A7I595"/>
<keyword evidence="1" id="KW-0732">Signal</keyword>
<dbReference type="Proteomes" id="UP000030625">
    <property type="component" value="Chromosome"/>
</dbReference>
<feature type="chain" id="PRO_5038966498" evidence="1">
    <location>
        <begin position="22"/>
        <end position="435"/>
    </location>
</feature>
<accession>A0A0A7I595</accession>
<dbReference type="EMBL" id="CP007456">
    <property type="protein sequence ID" value="AIZ15241.1"/>
    <property type="molecule type" value="Genomic_DNA"/>
</dbReference>
<reference evidence="2 3" key="1">
    <citation type="journal article" date="2015" name="Genome Announc.">
        <title>Complete and Assembled Genome Sequence of Bifidobacterium kashiwanohense PV20-2, Isolated from the Feces of an Anemic Kenyan Infant.</title>
        <authorList>
            <person name="Vazquez-Gutierrez P."/>
            <person name="Lacroix C."/>
            <person name="Chassard C."/>
            <person name="Klumpp J."/>
            <person name="Jans C."/>
            <person name="Stevens M.J."/>
        </authorList>
    </citation>
    <scope>NUCLEOTIDE SEQUENCE [LARGE SCALE GENOMIC DNA]</scope>
    <source>
        <strain evidence="2 3">PV20-2</strain>
    </source>
</reference>
<dbReference type="PANTHER" id="PTHR43649">
    <property type="entry name" value="ARABINOSE-BINDING PROTEIN-RELATED"/>
    <property type="match status" value="1"/>
</dbReference>
<feature type="signal peptide" evidence="1">
    <location>
        <begin position="1"/>
        <end position="21"/>
    </location>
</feature>
<dbReference type="HOGENOM" id="CLU_031285_12_1_11"/>
<dbReference type="SUPFAM" id="SSF53850">
    <property type="entry name" value="Periplasmic binding protein-like II"/>
    <property type="match status" value="1"/>
</dbReference>
<evidence type="ECO:0000313" key="2">
    <source>
        <dbReference type="EMBL" id="AIZ15241.1"/>
    </source>
</evidence>
<protein>
    <submittedName>
        <fullName evidence="2">Sugar ABC transporter substrate-binding protein</fullName>
    </submittedName>
</protein>
<dbReference type="Pfam" id="PF01547">
    <property type="entry name" value="SBP_bac_1"/>
    <property type="match status" value="1"/>
</dbReference>
<evidence type="ECO:0000313" key="3">
    <source>
        <dbReference type="Proteomes" id="UP000030625"/>
    </source>
</evidence>
<dbReference type="InterPro" id="IPR006059">
    <property type="entry name" value="SBP"/>
</dbReference>
<dbReference type="InterPro" id="IPR050490">
    <property type="entry name" value="Bact_solute-bd_prot1"/>
</dbReference>
<dbReference type="PROSITE" id="PS51257">
    <property type="entry name" value="PROKAR_LIPOPROTEIN"/>
    <property type="match status" value="1"/>
</dbReference>